<evidence type="ECO:0000256" key="11">
    <source>
        <dbReference type="ARBA" id="ARBA00023004"/>
    </source>
</evidence>
<feature type="binding site" evidence="16">
    <location>
        <position position="76"/>
    </location>
    <ligand>
        <name>[4Fe-4S] cluster</name>
        <dbReference type="ChEBI" id="CHEBI:49883"/>
    </ligand>
</feature>
<comment type="function">
    <text evidence="14">Member of the two-component regulatory system NreB/NreC involved in the control of dissimilatory nitrate/nitrite reduction in response to oxygen. NreB functions as a direct oxygen sensor histidine kinase which is autophosphorylated, in the absence of oxygen, probably at the conserved histidine residue, and transfers its phosphate group probably to a conserved aspartate residue of NreC. NreB/NreC activates the expression of the nitrate (narGHJI) and nitrite (nir) reductase operons, as well as the putative nitrate transporter gene narT.</text>
</comment>
<dbReference type="GO" id="GO:0000155">
    <property type="term" value="F:phosphorelay sensor kinase activity"/>
    <property type="evidence" value="ECO:0007669"/>
    <property type="project" value="InterPro"/>
</dbReference>
<organism evidence="19 20">
    <name type="scientific">Macrococcus epidermidis</name>
    <dbReference type="NCBI Taxonomy" id="1902580"/>
    <lineage>
        <taxon>Bacteria</taxon>
        <taxon>Bacillati</taxon>
        <taxon>Bacillota</taxon>
        <taxon>Bacilli</taxon>
        <taxon>Bacillales</taxon>
        <taxon>Staphylococcaceae</taxon>
        <taxon>Macrococcus</taxon>
    </lineage>
</organism>
<evidence type="ECO:0000256" key="6">
    <source>
        <dbReference type="ARBA" id="ARBA00022679"/>
    </source>
</evidence>
<reference evidence="19 20" key="1">
    <citation type="journal article" date="2018" name="Front. Microbiol.">
        <title>Description and Comparative Genomics of Macrococcus caseolyticus subsp. hominis subsp. nov., Macrococcus goetzii sp. nov., Macrococcus epidermidis sp. nov., and Macrococcus bohemicus sp. nov., Novel Macrococci From Human Clinical Material With Virulence Potential and Suspected Uptake of Foreign DNA by Natural Transformation.</title>
        <authorList>
            <person name="Maslanova I."/>
            <person name="Wertheimer Z."/>
            <person name="Sedlacek I."/>
            <person name="Svec P."/>
            <person name="Indrakova A."/>
            <person name="Kovarovic V."/>
            <person name="Schumann P."/>
            <person name="Sproer C."/>
            <person name="Kralova S."/>
            <person name="Sedo O."/>
            <person name="Kristofova L."/>
            <person name="Vrbovska V."/>
            <person name="Fuzik T."/>
            <person name="Petras P."/>
            <person name="Zdrahal Z."/>
            <person name="Ruzickova V."/>
            <person name="Doskar J."/>
            <person name="Pantucek R."/>
        </authorList>
    </citation>
    <scope>NUCLEOTIDE SEQUENCE [LARGE SCALE GENOMIC DNA]</scope>
    <source>
        <strain evidence="19 20">01/688</strain>
    </source>
</reference>
<dbReference type="PANTHER" id="PTHR24421">
    <property type="entry name" value="NITRATE/NITRITE SENSOR PROTEIN NARX-RELATED"/>
    <property type="match status" value="1"/>
</dbReference>
<dbReference type="InterPro" id="IPR003594">
    <property type="entry name" value="HATPase_dom"/>
</dbReference>
<dbReference type="GO" id="GO:0005524">
    <property type="term" value="F:ATP binding"/>
    <property type="evidence" value="ECO:0007669"/>
    <property type="project" value="UniProtKB-KW"/>
</dbReference>
<evidence type="ECO:0000256" key="5">
    <source>
        <dbReference type="ARBA" id="ARBA00022553"/>
    </source>
</evidence>
<dbReference type="GO" id="GO:0051539">
    <property type="term" value="F:4 iron, 4 sulfur cluster binding"/>
    <property type="evidence" value="ECO:0007669"/>
    <property type="project" value="UniProtKB-KW"/>
</dbReference>
<accession>A0A327ZTF7</accession>
<keyword evidence="6 15" id="KW-0808">Transferase</keyword>
<name>A0A327ZTF7_9STAP</name>
<dbReference type="AlphaFoldDB" id="A0A327ZTF7"/>
<feature type="binding site" evidence="16">
    <location>
        <position position="73"/>
    </location>
    <ligand>
        <name>[4Fe-4S] cluster</name>
        <dbReference type="ChEBI" id="CHEBI:49883"/>
    </ligand>
</feature>
<evidence type="ECO:0000313" key="19">
    <source>
        <dbReference type="EMBL" id="RAK44794.1"/>
    </source>
</evidence>
<dbReference type="Pfam" id="PF02518">
    <property type="entry name" value="HATPase_c"/>
    <property type="match status" value="1"/>
</dbReference>
<dbReference type="InterPro" id="IPR036890">
    <property type="entry name" value="HATPase_C_sf"/>
</dbReference>
<feature type="binding site" evidence="16">
    <location>
        <position position="58"/>
    </location>
    <ligand>
        <name>[4Fe-4S] cluster</name>
        <dbReference type="ChEBI" id="CHEBI:49883"/>
    </ligand>
</feature>
<keyword evidence="9 15" id="KW-0418">Kinase</keyword>
<comment type="cofactor">
    <cofactor evidence="16">
        <name>[4Fe-4S] cluster</name>
        <dbReference type="ChEBI" id="CHEBI:49883"/>
    </cofactor>
    <text evidence="16">Binds 1 [4Fe-4S] cluster.</text>
</comment>
<feature type="modified residue" description="Phosphohistidine; by autocatalysis" evidence="17">
    <location>
        <position position="157"/>
    </location>
</feature>
<keyword evidence="8 15" id="KW-0547">Nucleotide-binding</keyword>
<keyword evidence="10 15" id="KW-0067">ATP-binding</keyword>
<comment type="caution">
    <text evidence="19">The sequence shown here is derived from an EMBL/GenBank/DDBJ whole genome shotgun (WGS) entry which is preliminary data.</text>
</comment>
<comment type="subcellular location">
    <subcellularLocation>
        <location evidence="2">Cytoplasm</location>
    </subcellularLocation>
</comment>
<dbReference type="Gene3D" id="3.30.565.10">
    <property type="entry name" value="Histidine kinase-like ATPase, C-terminal domain"/>
    <property type="match status" value="1"/>
</dbReference>
<gene>
    <name evidence="19" type="ORF">BHU61_08630</name>
</gene>
<evidence type="ECO:0000259" key="18">
    <source>
        <dbReference type="PROSITE" id="PS50109"/>
    </source>
</evidence>
<evidence type="ECO:0000256" key="2">
    <source>
        <dbReference type="ARBA" id="ARBA00004496"/>
    </source>
</evidence>
<dbReference type="InterPro" id="IPR005467">
    <property type="entry name" value="His_kinase_dom"/>
</dbReference>
<evidence type="ECO:0000256" key="17">
    <source>
        <dbReference type="PIRSR" id="PIRSR037432-51"/>
    </source>
</evidence>
<evidence type="ECO:0000313" key="20">
    <source>
        <dbReference type="Proteomes" id="UP000249808"/>
    </source>
</evidence>
<feature type="binding site" evidence="16">
    <location>
        <position position="61"/>
    </location>
    <ligand>
        <name>[4Fe-4S] cluster</name>
        <dbReference type="ChEBI" id="CHEBI:49883"/>
    </ligand>
</feature>
<keyword evidence="7 16" id="KW-0479">Metal-binding</keyword>
<keyword evidence="12 15" id="KW-0902">Two-component regulatory system</keyword>
<evidence type="ECO:0000256" key="14">
    <source>
        <dbReference type="ARBA" id="ARBA00024827"/>
    </source>
</evidence>
<dbReference type="PRINTS" id="PR00344">
    <property type="entry name" value="BCTRLSENSOR"/>
</dbReference>
<keyword evidence="20" id="KW-1185">Reference proteome</keyword>
<dbReference type="PROSITE" id="PS50109">
    <property type="entry name" value="HIS_KIN"/>
    <property type="match status" value="1"/>
</dbReference>
<evidence type="ECO:0000256" key="13">
    <source>
        <dbReference type="ARBA" id="ARBA00023014"/>
    </source>
</evidence>
<dbReference type="Pfam" id="PF07730">
    <property type="entry name" value="HisKA_3"/>
    <property type="match status" value="1"/>
</dbReference>
<evidence type="ECO:0000256" key="9">
    <source>
        <dbReference type="ARBA" id="ARBA00022777"/>
    </source>
</evidence>
<dbReference type="GO" id="GO:0005506">
    <property type="term" value="F:iron ion binding"/>
    <property type="evidence" value="ECO:0007669"/>
    <property type="project" value="InterPro"/>
</dbReference>
<dbReference type="GO" id="GO:0005737">
    <property type="term" value="C:cytoplasm"/>
    <property type="evidence" value="ECO:0007669"/>
    <property type="project" value="UniProtKB-SubCell"/>
</dbReference>
<keyword evidence="3 16" id="KW-0004">4Fe-4S</keyword>
<keyword evidence="11 16" id="KW-0408">Iron</keyword>
<dbReference type="InterPro" id="IPR011712">
    <property type="entry name" value="Sig_transdc_His_kin_sub3_dim/P"/>
</dbReference>
<comment type="catalytic activity">
    <reaction evidence="1 15">
        <text>ATP + protein L-histidine = ADP + protein N-phospho-L-histidine.</text>
        <dbReference type="EC" id="2.7.13.3"/>
    </reaction>
</comment>
<dbReference type="EC" id="2.7.13.3" evidence="15"/>
<dbReference type="PIRSF" id="PIRSF037432">
    <property type="entry name" value="STHK_NreB"/>
    <property type="match status" value="1"/>
</dbReference>
<dbReference type="EMBL" id="PZJH01000003">
    <property type="protein sequence ID" value="RAK44794.1"/>
    <property type="molecule type" value="Genomic_DNA"/>
</dbReference>
<dbReference type="Proteomes" id="UP000249808">
    <property type="component" value="Unassembled WGS sequence"/>
</dbReference>
<keyword evidence="13 16" id="KW-0411">Iron-sulfur</keyword>
<dbReference type="InterPro" id="IPR050482">
    <property type="entry name" value="Sensor_HK_TwoCompSys"/>
</dbReference>
<sequence length="342" mass="39089">MNRFNQNLLEELIKYYYNDTEELIIFINADNSIITMNDAAKRVLNYEKNLDALLESFCSTCMGYTNEHALMTCMNCFMKEDKNNQSFQLFLKNEIGEPVAYSASFVVLQNAPNVKVLTLQNVSPQLRTQKMLHQKTITKKIINAQENERKRISRELHDSVVQELLNVVVDLRLLKYKDDEDRNKHIQLMEGSMSRLMNDIRNLSLELRPSSLDDLGLVAAFRSHFKQLEKNYGLDVQFDTNIQSERFSNEIETAVYRITQEAILNALKYANVDVVNVLVQKEIDELIVEISDNGDGFEIGQTPKGTGLGLFGMQERAEIVNGSVKINSEKGKGTFVTLTIPL</sequence>
<evidence type="ECO:0000256" key="8">
    <source>
        <dbReference type="ARBA" id="ARBA00022741"/>
    </source>
</evidence>
<dbReference type="SMART" id="SM00387">
    <property type="entry name" value="HATPase_c"/>
    <property type="match status" value="1"/>
</dbReference>
<dbReference type="InterPro" id="IPR004358">
    <property type="entry name" value="Sig_transdc_His_kin-like_C"/>
</dbReference>
<keyword evidence="5 17" id="KW-0597">Phosphoprotein</keyword>
<evidence type="ECO:0000256" key="10">
    <source>
        <dbReference type="ARBA" id="ARBA00022840"/>
    </source>
</evidence>
<dbReference type="PANTHER" id="PTHR24421:SF10">
    <property type="entry name" value="NITRATE_NITRITE SENSOR PROTEIN NARQ"/>
    <property type="match status" value="1"/>
</dbReference>
<dbReference type="Gene3D" id="1.20.5.1930">
    <property type="match status" value="1"/>
</dbReference>
<dbReference type="InterPro" id="IPR017203">
    <property type="entry name" value="Sig_transdc_His_kinase_NreB"/>
</dbReference>
<protein>
    <recommendedName>
        <fullName evidence="15">Sensor histidine kinase</fullName>
        <ecNumber evidence="15">2.7.13.3</ecNumber>
    </recommendedName>
</protein>
<proteinExistence type="predicted"/>
<feature type="domain" description="Histidine kinase" evidence="18">
    <location>
        <begin position="155"/>
        <end position="342"/>
    </location>
</feature>
<dbReference type="GO" id="GO:0016020">
    <property type="term" value="C:membrane"/>
    <property type="evidence" value="ECO:0007669"/>
    <property type="project" value="InterPro"/>
</dbReference>
<evidence type="ECO:0000256" key="12">
    <source>
        <dbReference type="ARBA" id="ARBA00023012"/>
    </source>
</evidence>
<dbReference type="SUPFAM" id="SSF55874">
    <property type="entry name" value="ATPase domain of HSP90 chaperone/DNA topoisomerase II/histidine kinase"/>
    <property type="match status" value="1"/>
</dbReference>
<evidence type="ECO:0000256" key="3">
    <source>
        <dbReference type="ARBA" id="ARBA00022485"/>
    </source>
</evidence>
<evidence type="ECO:0000256" key="16">
    <source>
        <dbReference type="PIRSR" id="PIRSR037432-50"/>
    </source>
</evidence>
<comment type="PTM">
    <text evidence="17">Autophosphorylated.</text>
</comment>
<evidence type="ECO:0000256" key="1">
    <source>
        <dbReference type="ARBA" id="ARBA00000085"/>
    </source>
</evidence>
<dbReference type="CDD" id="cd16917">
    <property type="entry name" value="HATPase_UhpB-NarQ-NarX-like"/>
    <property type="match status" value="1"/>
</dbReference>
<dbReference type="GO" id="GO:0046983">
    <property type="term" value="F:protein dimerization activity"/>
    <property type="evidence" value="ECO:0007669"/>
    <property type="project" value="InterPro"/>
</dbReference>
<evidence type="ECO:0000256" key="4">
    <source>
        <dbReference type="ARBA" id="ARBA00022490"/>
    </source>
</evidence>
<evidence type="ECO:0000256" key="7">
    <source>
        <dbReference type="ARBA" id="ARBA00022723"/>
    </source>
</evidence>
<evidence type="ECO:0000256" key="15">
    <source>
        <dbReference type="PIRNR" id="PIRNR037432"/>
    </source>
</evidence>
<keyword evidence="4" id="KW-0963">Cytoplasm</keyword>